<evidence type="ECO:0000256" key="2">
    <source>
        <dbReference type="SAM" id="SignalP"/>
    </source>
</evidence>
<dbReference type="AlphaFoldDB" id="A0A2W5Q7M2"/>
<dbReference type="GO" id="GO:0030246">
    <property type="term" value="F:carbohydrate binding"/>
    <property type="evidence" value="ECO:0007669"/>
    <property type="project" value="TreeGrafter"/>
</dbReference>
<sequence>MKKRQLLATALVAMGVLAAGPALAQVKERTIKFAFQNQTGHPQAQGAQKFADLVAQKSGGRMTVKLFPGGALGGDLQTVSALQGGTVEMTVLNAGILAAQVKEFAVYDFPFLFGNAQEADAVTDGPFGQKLLARLDEKQMHGLAYWDLGFRNLTNSRRPVARAEDIAGLKVRVIQSPIYIDLFNTLGANATPLPFPEVFPALEQRVVDGQENPNTVILSSKFAEVQKYVTQTRHIYNPQALIISRKFWDGLSADEKKVLTDSAAEATAFQRQVSRGAADSALAALKQAGMTVTELPPAEVAKLREKVKPVIDKYTASVGESTVKELMAEIAKVRK</sequence>
<protein>
    <submittedName>
        <fullName evidence="3">ABC transporter substrate-binding protein</fullName>
    </submittedName>
</protein>
<feature type="signal peptide" evidence="2">
    <location>
        <begin position="1"/>
        <end position="24"/>
    </location>
</feature>
<dbReference type="CDD" id="cd13679">
    <property type="entry name" value="PBP2_TRAP_YiaO_like"/>
    <property type="match status" value="1"/>
</dbReference>
<evidence type="ECO:0000256" key="1">
    <source>
        <dbReference type="ARBA" id="ARBA00022729"/>
    </source>
</evidence>
<dbReference type="PANTHER" id="PTHR33376">
    <property type="match status" value="1"/>
</dbReference>
<feature type="chain" id="PRO_5016028122" evidence="2">
    <location>
        <begin position="25"/>
        <end position="335"/>
    </location>
</feature>
<accession>A0A2W5Q7M2</accession>
<dbReference type="InterPro" id="IPR004682">
    <property type="entry name" value="TRAP_DctP"/>
</dbReference>
<reference evidence="3 4" key="1">
    <citation type="submission" date="2017-08" db="EMBL/GenBank/DDBJ databases">
        <title>Infants hospitalized years apart are colonized by the same room-sourced microbial strains.</title>
        <authorList>
            <person name="Brooks B."/>
            <person name="Olm M.R."/>
            <person name="Firek B.A."/>
            <person name="Baker R."/>
            <person name="Thomas B.C."/>
            <person name="Morowitz M.J."/>
            <person name="Banfield J.F."/>
        </authorList>
    </citation>
    <scope>NUCLEOTIDE SEQUENCE [LARGE SCALE GENOMIC DNA]</scope>
    <source>
        <strain evidence="3">S2_005_003_R2_41</strain>
    </source>
</reference>
<dbReference type="GO" id="GO:0055085">
    <property type="term" value="P:transmembrane transport"/>
    <property type="evidence" value="ECO:0007669"/>
    <property type="project" value="InterPro"/>
</dbReference>
<dbReference type="EMBL" id="QFPP01000138">
    <property type="protein sequence ID" value="PZQ74291.1"/>
    <property type="molecule type" value="Genomic_DNA"/>
</dbReference>
<dbReference type="PANTHER" id="PTHR33376:SF2">
    <property type="entry name" value="DICARBOXYLATE-BINDING PERIPLASMIC PROTEIN"/>
    <property type="match status" value="1"/>
</dbReference>
<comment type="caution">
    <text evidence="3">The sequence shown here is derived from an EMBL/GenBank/DDBJ whole genome shotgun (WGS) entry which is preliminary data.</text>
</comment>
<dbReference type="Pfam" id="PF03480">
    <property type="entry name" value="DctP"/>
    <property type="match status" value="1"/>
</dbReference>
<dbReference type="Proteomes" id="UP000249135">
    <property type="component" value="Unassembled WGS sequence"/>
</dbReference>
<name>A0A2W5Q7M2_VARPD</name>
<evidence type="ECO:0000313" key="4">
    <source>
        <dbReference type="Proteomes" id="UP000249135"/>
    </source>
</evidence>
<evidence type="ECO:0000313" key="3">
    <source>
        <dbReference type="EMBL" id="PZQ74291.1"/>
    </source>
</evidence>
<dbReference type="NCBIfam" id="TIGR00787">
    <property type="entry name" value="dctP"/>
    <property type="match status" value="1"/>
</dbReference>
<dbReference type="Gene3D" id="3.40.190.170">
    <property type="entry name" value="Bacterial extracellular solute-binding protein, family 7"/>
    <property type="match status" value="1"/>
</dbReference>
<organism evidence="3 4">
    <name type="scientific">Variovorax paradoxus</name>
    <dbReference type="NCBI Taxonomy" id="34073"/>
    <lineage>
        <taxon>Bacteria</taxon>
        <taxon>Pseudomonadati</taxon>
        <taxon>Pseudomonadota</taxon>
        <taxon>Betaproteobacteria</taxon>
        <taxon>Burkholderiales</taxon>
        <taxon>Comamonadaceae</taxon>
        <taxon>Variovorax</taxon>
    </lineage>
</organism>
<proteinExistence type="predicted"/>
<dbReference type="InterPro" id="IPR018389">
    <property type="entry name" value="DctP_fam"/>
</dbReference>
<dbReference type="GO" id="GO:0030288">
    <property type="term" value="C:outer membrane-bounded periplasmic space"/>
    <property type="evidence" value="ECO:0007669"/>
    <property type="project" value="InterPro"/>
</dbReference>
<dbReference type="InterPro" id="IPR038404">
    <property type="entry name" value="TRAP_DctP_sf"/>
</dbReference>
<gene>
    <name evidence="3" type="ORF">DI563_12710</name>
</gene>
<dbReference type="NCBIfam" id="NF037995">
    <property type="entry name" value="TRAP_S1"/>
    <property type="match status" value="1"/>
</dbReference>
<dbReference type="PIRSF" id="PIRSF006470">
    <property type="entry name" value="DctB"/>
    <property type="match status" value="1"/>
</dbReference>
<keyword evidence="1 2" id="KW-0732">Signal</keyword>